<proteinExistence type="predicted"/>
<reference evidence="1" key="1">
    <citation type="journal article" date="2015" name="Nature">
        <title>Complex archaea that bridge the gap between prokaryotes and eukaryotes.</title>
        <authorList>
            <person name="Spang A."/>
            <person name="Saw J.H."/>
            <person name="Jorgensen S.L."/>
            <person name="Zaremba-Niedzwiedzka K."/>
            <person name="Martijn J."/>
            <person name="Lind A.E."/>
            <person name="van Eijk R."/>
            <person name="Schleper C."/>
            <person name="Guy L."/>
            <person name="Ettema T.J."/>
        </authorList>
    </citation>
    <scope>NUCLEOTIDE SEQUENCE</scope>
</reference>
<sequence>SDALNIYAIEVVYKSDLVYFDPDDRN</sequence>
<feature type="non-terminal residue" evidence="1">
    <location>
        <position position="1"/>
    </location>
</feature>
<dbReference type="AlphaFoldDB" id="A0A0F9KC53"/>
<protein>
    <submittedName>
        <fullName evidence="1">Uncharacterized protein</fullName>
    </submittedName>
</protein>
<organism evidence="1">
    <name type="scientific">marine sediment metagenome</name>
    <dbReference type="NCBI Taxonomy" id="412755"/>
    <lineage>
        <taxon>unclassified sequences</taxon>
        <taxon>metagenomes</taxon>
        <taxon>ecological metagenomes</taxon>
    </lineage>
</organism>
<comment type="caution">
    <text evidence="1">The sequence shown here is derived from an EMBL/GenBank/DDBJ whole genome shotgun (WGS) entry which is preliminary data.</text>
</comment>
<dbReference type="EMBL" id="LAZR01013930">
    <property type="protein sequence ID" value="KKM19688.1"/>
    <property type="molecule type" value="Genomic_DNA"/>
</dbReference>
<evidence type="ECO:0000313" key="1">
    <source>
        <dbReference type="EMBL" id="KKM19688.1"/>
    </source>
</evidence>
<gene>
    <name evidence="1" type="ORF">LCGC14_1653040</name>
</gene>
<accession>A0A0F9KC53</accession>
<name>A0A0F9KC53_9ZZZZ</name>